<evidence type="ECO:0000313" key="5">
    <source>
        <dbReference type="EMBL" id="MBI8989481.1"/>
    </source>
</evidence>
<evidence type="ECO:0000313" key="6">
    <source>
        <dbReference type="Proteomes" id="UP000645966"/>
    </source>
</evidence>
<keyword evidence="6" id="KW-1185">Reference proteome</keyword>
<dbReference type="GO" id="GO:0005524">
    <property type="term" value="F:ATP binding"/>
    <property type="evidence" value="ECO:0007669"/>
    <property type="project" value="UniProtKB-KW"/>
</dbReference>
<dbReference type="EMBL" id="JAEIOS010000012">
    <property type="protein sequence ID" value="MBI8989481.1"/>
    <property type="molecule type" value="Genomic_DNA"/>
</dbReference>
<reference evidence="5" key="1">
    <citation type="submission" date="2020-12" db="EMBL/GenBank/DDBJ databases">
        <title>Genome public.</title>
        <authorList>
            <person name="Sun Q."/>
        </authorList>
    </citation>
    <scope>NUCLEOTIDE SEQUENCE</scope>
    <source>
        <strain evidence="5">CCM 8863</strain>
    </source>
</reference>
<dbReference type="AlphaFoldDB" id="A0A934M4W2"/>
<dbReference type="InterPro" id="IPR050153">
    <property type="entry name" value="Metal_Ion_Import_ABC"/>
</dbReference>
<dbReference type="Gene3D" id="3.40.50.300">
    <property type="entry name" value="P-loop containing nucleotide triphosphate hydrolases"/>
    <property type="match status" value="1"/>
</dbReference>
<gene>
    <name evidence="5" type="ORF">JDV75_06865</name>
</gene>
<evidence type="ECO:0000256" key="1">
    <source>
        <dbReference type="ARBA" id="ARBA00022448"/>
    </source>
</evidence>
<proteinExistence type="predicted"/>
<dbReference type="Pfam" id="PF00005">
    <property type="entry name" value="ABC_tran"/>
    <property type="match status" value="1"/>
</dbReference>
<comment type="caution">
    <text evidence="5">The sequence shown here is derived from an EMBL/GenBank/DDBJ whole genome shotgun (WGS) entry which is preliminary data.</text>
</comment>
<protein>
    <submittedName>
        <fullName evidence="5">Metal ABC transporter ATP-binding protein</fullName>
    </submittedName>
</protein>
<accession>A0A934M4W2</accession>
<keyword evidence="3 5" id="KW-0067">ATP-binding</keyword>
<dbReference type="InterPro" id="IPR017871">
    <property type="entry name" value="ABC_transporter-like_CS"/>
</dbReference>
<organism evidence="5 6">
    <name type="scientific">Corynebacterium meridianum</name>
    <dbReference type="NCBI Taxonomy" id="2765363"/>
    <lineage>
        <taxon>Bacteria</taxon>
        <taxon>Bacillati</taxon>
        <taxon>Actinomycetota</taxon>
        <taxon>Actinomycetes</taxon>
        <taxon>Mycobacteriales</taxon>
        <taxon>Corynebacteriaceae</taxon>
        <taxon>Corynebacterium</taxon>
    </lineage>
</organism>
<dbReference type="CDD" id="cd03235">
    <property type="entry name" value="ABC_Metallic_Cations"/>
    <property type="match status" value="1"/>
</dbReference>
<dbReference type="PANTHER" id="PTHR42734">
    <property type="entry name" value="METAL TRANSPORT SYSTEM ATP-BINDING PROTEIN TM_0124-RELATED"/>
    <property type="match status" value="1"/>
</dbReference>
<evidence type="ECO:0000259" key="4">
    <source>
        <dbReference type="PROSITE" id="PS50893"/>
    </source>
</evidence>
<dbReference type="InterPro" id="IPR003593">
    <property type="entry name" value="AAA+_ATPase"/>
</dbReference>
<dbReference type="PROSITE" id="PS50893">
    <property type="entry name" value="ABC_TRANSPORTER_2"/>
    <property type="match status" value="1"/>
</dbReference>
<feature type="domain" description="ABC transporter" evidence="4">
    <location>
        <begin position="10"/>
        <end position="250"/>
    </location>
</feature>
<name>A0A934M4W2_9CORY</name>
<dbReference type="InterPro" id="IPR003439">
    <property type="entry name" value="ABC_transporter-like_ATP-bd"/>
</dbReference>
<dbReference type="Proteomes" id="UP000645966">
    <property type="component" value="Unassembled WGS sequence"/>
</dbReference>
<dbReference type="RefSeq" id="WP_198738525.1">
    <property type="nucleotide sequence ID" value="NZ_JAEIOS010000012.1"/>
</dbReference>
<evidence type="ECO:0000256" key="2">
    <source>
        <dbReference type="ARBA" id="ARBA00022741"/>
    </source>
</evidence>
<dbReference type="SUPFAM" id="SSF52540">
    <property type="entry name" value="P-loop containing nucleoside triphosphate hydrolases"/>
    <property type="match status" value="1"/>
</dbReference>
<dbReference type="SMART" id="SM00382">
    <property type="entry name" value="AAA"/>
    <property type="match status" value="1"/>
</dbReference>
<keyword evidence="1" id="KW-0813">Transport</keyword>
<dbReference type="GO" id="GO:0016887">
    <property type="term" value="F:ATP hydrolysis activity"/>
    <property type="evidence" value="ECO:0007669"/>
    <property type="project" value="InterPro"/>
</dbReference>
<evidence type="ECO:0000256" key="3">
    <source>
        <dbReference type="ARBA" id="ARBA00022840"/>
    </source>
</evidence>
<dbReference type="InterPro" id="IPR027417">
    <property type="entry name" value="P-loop_NTPase"/>
</dbReference>
<keyword evidence="2" id="KW-0547">Nucleotide-binding</keyword>
<sequence>MSTTQAAPALRYKEASFSYGGSPTLTGVTGEIQPGEALALIGPNGAGKTTLLRGILGTVQVSGTMEILGRTDGKVPKGAIGYVPQVADLDVTFPVTVRQVVMMGLYAELGWFRRPGSAHRKRVESALDRVGMSDRAGLRFGELSGGQRQRVLLARSIVASPKMILLDEPFNGLDEPNREALLEIIHSVKREGVAVVVSTHDLKLAYECCEDVALLAGQQIAFGPIDEVLVPDNLEKAYGGRSSDELVGSGLGEEIHVG</sequence>
<dbReference type="PROSITE" id="PS00211">
    <property type="entry name" value="ABC_TRANSPORTER_1"/>
    <property type="match status" value="1"/>
</dbReference>